<protein>
    <submittedName>
        <fullName evidence="1">Uncharacterized protein</fullName>
    </submittedName>
</protein>
<dbReference type="OrthoDB" id="196248at2"/>
<evidence type="ECO:0000313" key="1">
    <source>
        <dbReference type="EMBL" id="SHI49040.1"/>
    </source>
</evidence>
<gene>
    <name evidence="1" type="ORF">SAMN02745181_0242</name>
</gene>
<dbReference type="Proteomes" id="UP000184510">
    <property type="component" value="Unassembled WGS sequence"/>
</dbReference>
<dbReference type="EMBL" id="FQYR01000002">
    <property type="protein sequence ID" value="SHI49040.1"/>
    <property type="molecule type" value="Genomic_DNA"/>
</dbReference>
<keyword evidence="2" id="KW-1185">Reference proteome</keyword>
<proteinExistence type="predicted"/>
<name>A0A1M6BJT2_9BACT</name>
<organism evidence="1 2">
    <name type="scientific">Rubritalea squalenifaciens DSM 18772</name>
    <dbReference type="NCBI Taxonomy" id="1123071"/>
    <lineage>
        <taxon>Bacteria</taxon>
        <taxon>Pseudomonadati</taxon>
        <taxon>Verrucomicrobiota</taxon>
        <taxon>Verrucomicrobiia</taxon>
        <taxon>Verrucomicrobiales</taxon>
        <taxon>Rubritaleaceae</taxon>
        <taxon>Rubritalea</taxon>
    </lineage>
</organism>
<dbReference type="InParanoid" id="A0A1M6BJT2"/>
<reference evidence="1" key="1">
    <citation type="submission" date="2016-11" db="EMBL/GenBank/DDBJ databases">
        <authorList>
            <person name="Jaros S."/>
            <person name="Januszkiewicz K."/>
            <person name="Wedrychowicz H."/>
        </authorList>
    </citation>
    <scope>NUCLEOTIDE SEQUENCE [LARGE SCALE GENOMIC DNA]</scope>
    <source>
        <strain evidence="1">DSM 18772</strain>
    </source>
</reference>
<dbReference type="RefSeq" id="WP_143157681.1">
    <property type="nucleotide sequence ID" value="NZ_FQYR01000002.1"/>
</dbReference>
<dbReference type="AlphaFoldDB" id="A0A1M6BJT2"/>
<dbReference type="STRING" id="1123071.SAMN02745181_0242"/>
<accession>A0A1M6BJT2</accession>
<evidence type="ECO:0000313" key="2">
    <source>
        <dbReference type="Proteomes" id="UP000184510"/>
    </source>
</evidence>
<sequence length="103" mass="11312">MALPQKGSRKIVVDGIAYRWTIRKKPSYDQALCASSLTAAAELYVDPASTLSIEFKGFRADNWMQEEGLAIGPKEIAQAIRQALQAGWQAEEHGPTFSISCEP</sequence>